<dbReference type="RefSeq" id="WP_231676793.1">
    <property type="nucleotide sequence ID" value="NZ_CP081201.1"/>
</dbReference>
<name>A0ABY6FJI6_9PSED</name>
<dbReference type="Proteomes" id="UP001063228">
    <property type="component" value="Chromosome"/>
</dbReference>
<reference evidence="1" key="1">
    <citation type="submission" date="2021-08" db="EMBL/GenBank/DDBJ databases">
        <title>Complete genome sequence of Pseudomonas phytophila.</title>
        <authorList>
            <person name="Weir B.S."/>
            <person name="Templeton M.D."/>
            <person name="Arshed S."/>
            <person name="Andersen M.T."/>
            <person name="Jayaraman J."/>
        </authorList>
    </citation>
    <scope>NUCLEOTIDE SEQUENCE</scope>
    <source>
        <strain evidence="1">ICMP 23753</strain>
    </source>
</reference>
<protein>
    <submittedName>
        <fullName evidence="1">Uncharacterized protein</fullName>
    </submittedName>
</protein>
<evidence type="ECO:0000313" key="2">
    <source>
        <dbReference type="Proteomes" id="UP001063228"/>
    </source>
</evidence>
<dbReference type="EMBL" id="CP081201">
    <property type="protein sequence ID" value="UXZ98097.1"/>
    <property type="molecule type" value="Genomic_DNA"/>
</dbReference>
<organism evidence="1 2">
    <name type="scientific">Pseudomonas phytophila</name>
    <dbReference type="NCBI Taxonomy" id="2867264"/>
    <lineage>
        <taxon>Bacteria</taxon>
        <taxon>Pseudomonadati</taxon>
        <taxon>Pseudomonadota</taxon>
        <taxon>Gammaproteobacteria</taxon>
        <taxon>Pseudomonadales</taxon>
        <taxon>Pseudomonadaceae</taxon>
        <taxon>Pseudomonas</taxon>
    </lineage>
</organism>
<gene>
    <name evidence="1" type="ORF">K3169_09535</name>
</gene>
<evidence type="ECO:0000313" key="1">
    <source>
        <dbReference type="EMBL" id="UXZ98097.1"/>
    </source>
</evidence>
<sequence>MGFLASFSCAPPSKIRRSRFFELRSETNLTTLKSKDRETVHLLKIKPTSRIFNTKFGAEIKQLFKRKNNYPKKKSALSKSPLSTLNYRCWKDMQKLANQTDARKQLQ</sequence>
<keyword evidence="2" id="KW-1185">Reference proteome</keyword>
<proteinExistence type="predicted"/>
<accession>A0ABY6FJI6</accession>